<reference evidence="2 3" key="1">
    <citation type="journal article" date="2007" name="Int. J. Syst. Evol. Microbiol.">
        <title>Chryseobacterium flavum sp. nov., isolated from polluted soil.</title>
        <authorList>
            <person name="Zhou Y."/>
            <person name="Dong J."/>
            <person name="Wang X."/>
            <person name="Huang X."/>
            <person name="Zhang K.Y."/>
            <person name="Zhang Y.Q."/>
            <person name="Guo Y.F."/>
            <person name="Lai R."/>
            <person name="Li W.J."/>
        </authorList>
    </citation>
    <scope>NUCLEOTIDE SEQUENCE [LARGE SCALE GENOMIC DNA]</scope>
    <source>
        <strain evidence="2 3">KCTC 12877</strain>
    </source>
</reference>
<evidence type="ECO:0000259" key="1">
    <source>
        <dbReference type="Pfam" id="PF22560"/>
    </source>
</evidence>
<protein>
    <recommendedName>
        <fullName evidence="1">GMT-like wHTH domain-containing protein</fullName>
    </recommendedName>
</protein>
<dbReference type="Pfam" id="PF22560">
    <property type="entry name" value="GMT-wHTH"/>
    <property type="match status" value="1"/>
</dbReference>
<dbReference type="AlphaFoldDB" id="A0A3D9CQD1"/>
<sequence>MRENHFFENQTISSKIKASIISEYFPSYCSIITSKYQPKQIRYIDLFAGPGVYEDGNPSTPILIGKHCSKIELLRRNVKMIFNDNYYHDALKTNFKKEFPEGTFAKSIHFGKSTVGESTAITEFLKANTHSGARNKSKNDFPSLLFIDPFGYKGIETLVLAEFLKNWGNEIFIFVNTKRIHPALENDKFEGLMQDLFPTTFKKLRNDRRFKATVPEKLNLIIDSLGDEYKTHLGQKVFYTAFKFQEEDIDATSHYILHITKGARGYDLIKTIYNDFANVGTVFDGVNTYTFDAKKYGTEINELFDEKSINIDKLANELLLKYKNKQLSASQLFDEHQVSGLYSRFHYTEALRKLVHQKKVKAIFTDNKNHKVTVLISKDCLLNFN</sequence>
<dbReference type="RefSeq" id="WP_115958039.1">
    <property type="nucleotide sequence ID" value="NZ_CBCRVL010000017.1"/>
</dbReference>
<accession>A0A3D9CQD1</accession>
<dbReference type="InterPro" id="IPR054339">
    <property type="entry name" value="GMT_wHTH"/>
</dbReference>
<proteinExistence type="predicted"/>
<comment type="caution">
    <text evidence="2">The sequence shown here is derived from an EMBL/GenBank/DDBJ whole genome shotgun (WGS) entry which is preliminary data.</text>
</comment>
<keyword evidence="3" id="KW-1185">Reference proteome</keyword>
<gene>
    <name evidence="2" type="ORF">DRF59_06760</name>
</gene>
<feature type="domain" description="GMT-like wHTH" evidence="1">
    <location>
        <begin position="291"/>
        <end position="366"/>
    </location>
</feature>
<dbReference type="EMBL" id="QNUE01000004">
    <property type="protein sequence ID" value="REC68005.1"/>
    <property type="molecule type" value="Genomic_DNA"/>
</dbReference>
<evidence type="ECO:0000313" key="2">
    <source>
        <dbReference type="EMBL" id="REC68005.1"/>
    </source>
</evidence>
<evidence type="ECO:0000313" key="3">
    <source>
        <dbReference type="Proteomes" id="UP000256769"/>
    </source>
</evidence>
<name>A0A3D9CQD1_9FLAO</name>
<dbReference type="InterPro" id="IPR031009">
    <property type="entry name" value="Tcm_partner"/>
</dbReference>
<dbReference type="Proteomes" id="UP000256769">
    <property type="component" value="Unassembled WGS sequence"/>
</dbReference>
<dbReference type="OrthoDB" id="275124at2"/>
<dbReference type="NCBIfam" id="TIGR04474">
    <property type="entry name" value="tcm_partner"/>
    <property type="match status" value="1"/>
</dbReference>
<organism evidence="2 3">
    <name type="scientific">Chryseobacterium flavum</name>
    <dbReference type="NCBI Taxonomy" id="415851"/>
    <lineage>
        <taxon>Bacteria</taxon>
        <taxon>Pseudomonadati</taxon>
        <taxon>Bacteroidota</taxon>
        <taxon>Flavobacteriia</taxon>
        <taxon>Flavobacteriales</taxon>
        <taxon>Weeksellaceae</taxon>
        <taxon>Chryseobacterium group</taxon>
        <taxon>Chryseobacterium</taxon>
    </lineage>
</organism>